<gene>
    <name evidence="2" type="ORF">PC115_g25627</name>
</gene>
<proteinExistence type="predicted"/>
<feature type="compositionally biased region" description="Polar residues" evidence="1">
    <location>
        <begin position="70"/>
        <end position="84"/>
    </location>
</feature>
<feature type="region of interest" description="Disordered" evidence="1">
    <location>
        <begin position="64"/>
        <end position="84"/>
    </location>
</feature>
<reference evidence="2" key="1">
    <citation type="submission" date="2018-10" db="EMBL/GenBank/DDBJ databases">
        <title>Effector identification in a new, highly contiguous assembly of the strawberry crown rot pathogen Phytophthora cactorum.</title>
        <authorList>
            <person name="Armitage A.D."/>
            <person name="Nellist C.F."/>
            <person name="Bates H."/>
            <person name="Vickerstaff R.J."/>
            <person name="Harrison R.J."/>
        </authorList>
    </citation>
    <scope>NUCLEOTIDE SEQUENCE</scope>
    <source>
        <strain evidence="2">4032</strain>
    </source>
</reference>
<evidence type="ECO:0000313" key="2">
    <source>
        <dbReference type="EMBL" id="KAG2862815.1"/>
    </source>
</evidence>
<evidence type="ECO:0000313" key="3">
    <source>
        <dbReference type="Proteomes" id="UP000774804"/>
    </source>
</evidence>
<comment type="caution">
    <text evidence="2">The sequence shown here is derived from an EMBL/GenBank/DDBJ whole genome shotgun (WGS) entry which is preliminary data.</text>
</comment>
<feature type="non-terminal residue" evidence="2">
    <location>
        <position position="171"/>
    </location>
</feature>
<sequence length="171" mass="18867">MNRTWRIDGGGESDQLRYAIGFDDIDVSLSGQVTGMISDPNRTIVLLGSWTEGERTLTGHEFIHGEGHDSQSGVQDGHVQESSAAIQHAQFTTPPMPPKLSGSPELSRVTLTAEQRASSGQPEHFSQYGQDFGYLLYECDFDRPEDGITTLILPDLQDTARIYVNRVEQAL</sequence>
<protein>
    <submittedName>
        <fullName evidence="2">Uncharacterized protein</fullName>
    </submittedName>
</protein>
<dbReference type="EMBL" id="RCMI01005325">
    <property type="protein sequence ID" value="KAG2862815.1"/>
    <property type="molecule type" value="Genomic_DNA"/>
</dbReference>
<organism evidence="2 3">
    <name type="scientific">Phytophthora cactorum</name>
    <dbReference type="NCBI Taxonomy" id="29920"/>
    <lineage>
        <taxon>Eukaryota</taxon>
        <taxon>Sar</taxon>
        <taxon>Stramenopiles</taxon>
        <taxon>Oomycota</taxon>
        <taxon>Peronosporomycetes</taxon>
        <taxon>Peronosporales</taxon>
        <taxon>Peronosporaceae</taxon>
        <taxon>Phytophthora</taxon>
    </lineage>
</organism>
<dbReference type="Gene3D" id="2.60.120.260">
    <property type="entry name" value="Galactose-binding domain-like"/>
    <property type="match status" value="1"/>
</dbReference>
<accession>A0A8T0ZLH4</accession>
<dbReference type="Proteomes" id="UP000774804">
    <property type="component" value="Unassembled WGS sequence"/>
</dbReference>
<name>A0A8T0ZLH4_9STRA</name>
<evidence type="ECO:0000256" key="1">
    <source>
        <dbReference type="SAM" id="MobiDB-lite"/>
    </source>
</evidence>
<dbReference type="AlphaFoldDB" id="A0A8T0ZLH4"/>